<gene>
    <name evidence="6" type="ORF">L203_104536</name>
</gene>
<evidence type="ECO:0000256" key="2">
    <source>
        <dbReference type="ARBA" id="ARBA00022723"/>
    </source>
</evidence>
<proteinExistence type="predicted"/>
<dbReference type="PROSITE" id="PS50048">
    <property type="entry name" value="ZN2_CY6_FUNGAL_2"/>
    <property type="match status" value="1"/>
</dbReference>
<feature type="region of interest" description="Disordered" evidence="4">
    <location>
        <begin position="340"/>
        <end position="405"/>
    </location>
</feature>
<dbReference type="GO" id="GO:0006351">
    <property type="term" value="P:DNA-templated transcription"/>
    <property type="evidence" value="ECO:0007669"/>
    <property type="project" value="InterPro"/>
</dbReference>
<sequence>MHPQPGREHDEERYRPLPPPTGSSNGLHHHRSTYPHAFQLPPPIPSAHSPMGMVPPSPSYPSQSPGRSQTDPQGWVSQPPADRLDRPGSRARGSWGAPSPRDSSSTRLPSLSLPSVEFSHRSNPPIPWDAPSPGSFAMGNVRGATFGGPVPRDSSSKLALATSMSGNGSFGYNYPGTDEHPSPKVLTPRESSSHFPRKSSPPPASAEKHPAPSQESNEEHPPQKKKKRRVALSCAECAKRKQKCNRETPCQHCVARRVPELCVPYTRPSTPPEKSGKGDKKEGKIKSEDVVEKPKPSMLPTISVRVARLEAIMNAVVNRIPEVDGTKALKDWRISEYEDEAVLAQPPEDAEIERPASASSSHSKRDDQSADWGGDGDGDDVAVGGLDRATSGRNPLPQSMMHSSQPVSLGLNYHGTPAEQLQKFFEDCGVSPSKVTSLMEDLPQQEFANKLVDWFFEKFNFVRYPIDEHSFRQALETVYTDRSSPSAVLALPLVFIVLSISTRIAPNELIESEDNKRSMSLRMYWCSRSAVIFASAVKAENIQLVETRICSGLYLVLMHERRLADGWADFRSALTIGQAIGLHRDGKKLGLDPYVTEYRRRLWSYLVHADATYSCLLGRPTSIKSSCVDTLPPSNINLPDILRNKQVKPRPMSEPTFGTYLILRRGLGEIVAKITHHFQRLEGPTEYRDVEAIDAEMKQFVANLPPAFSMLNHDRSDDDKLWFLPIHRYYIQTEILHFTIILHRPWLLRRLKSSRYALSRSACFDAAIMDYKIRQAFKVDCPNFFETLLGSSFREFNAAMIAGISLIINPRASYSNDMRKIVQAFMEQHPHDPKADDFSQKEAAIIHTLYLRSQEIEEKRATRRYQQRLPLDNPAFNTSFERTSPHISRSNSAATRSSRLNEQPKQIKDHSDSEPSKIVPLPSPSGSAQAMFKGSPFGTGSGHMTGSPEDDHPQELLDQWIINNTSFGPGADSTVNTGSYPTYFHSTNTSGINDLPLSSTSDGQMSQIYSDMSQTAMAWMDPSLMAGGNIAALQTSMPVNAVRGIPGGNGKNSMQYWNTLIDGIVTTLPQYDPNFTAVG</sequence>
<evidence type="ECO:0000313" key="7">
    <source>
        <dbReference type="Proteomes" id="UP000094043"/>
    </source>
</evidence>
<feature type="region of interest" description="Disordered" evidence="4">
    <location>
        <begin position="864"/>
        <end position="953"/>
    </location>
</feature>
<dbReference type="Pfam" id="PF04082">
    <property type="entry name" value="Fungal_trans"/>
    <property type="match status" value="1"/>
</dbReference>
<feature type="region of interest" description="Disordered" evidence="4">
    <location>
        <begin position="261"/>
        <end position="296"/>
    </location>
</feature>
<dbReference type="PROSITE" id="PS00463">
    <property type="entry name" value="ZN2_CY6_FUNGAL_1"/>
    <property type="match status" value="1"/>
</dbReference>
<dbReference type="CDD" id="cd00067">
    <property type="entry name" value="GAL4"/>
    <property type="match status" value="1"/>
</dbReference>
<organism evidence="6 7">
    <name type="scientific">Cryptococcus depauperatus CBS 7841</name>
    <dbReference type="NCBI Taxonomy" id="1295531"/>
    <lineage>
        <taxon>Eukaryota</taxon>
        <taxon>Fungi</taxon>
        <taxon>Dikarya</taxon>
        <taxon>Basidiomycota</taxon>
        <taxon>Agaricomycotina</taxon>
        <taxon>Tremellomycetes</taxon>
        <taxon>Tremellales</taxon>
        <taxon>Cryptococcaceae</taxon>
        <taxon>Cryptococcus</taxon>
    </lineage>
</organism>
<feature type="domain" description="Zn(2)-C6 fungal-type" evidence="5">
    <location>
        <begin position="233"/>
        <end position="263"/>
    </location>
</feature>
<evidence type="ECO:0000256" key="4">
    <source>
        <dbReference type="SAM" id="MobiDB-lite"/>
    </source>
</evidence>
<dbReference type="CDD" id="cd12148">
    <property type="entry name" value="fungal_TF_MHR"/>
    <property type="match status" value="1"/>
</dbReference>
<name>A0AAJ8JVW7_9TREE</name>
<feature type="region of interest" description="Disordered" evidence="4">
    <location>
        <begin position="1"/>
        <end position="232"/>
    </location>
</feature>
<dbReference type="GO" id="GO:0008270">
    <property type="term" value="F:zinc ion binding"/>
    <property type="evidence" value="ECO:0007669"/>
    <property type="project" value="InterPro"/>
</dbReference>
<dbReference type="InterPro" id="IPR050613">
    <property type="entry name" value="Sec_Metabolite_Reg"/>
</dbReference>
<feature type="compositionally biased region" description="Basic and acidic residues" evidence="4">
    <location>
        <begin position="905"/>
        <end position="915"/>
    </location>
</feature>
<comment type="subcellular location">
    <subcellularLocation>
        <location evidence="1">Nucleus</location>
    </subcellularLocation>
</comment>
<dbReference type="SMART" id="SM00906">
    <property type="entry name" value="Fungal_trans"/>
    <property type="match status" value="1"/>
</dbReference>
<dbReference type="GO" id="GO:0005634">
    <property type="term" value="C:nucleus"/>
    <property type="evidence" value="ECO:0007669"/>
    <property type="project" value="UniProtKB-SubCell"/>
</dbReference>
<dbReference type="GeneID" id="91088746"/>
<dbReference type="AlphaFoldDB" id="A0AAJ8JVW7"/>
<feature type="compositionally biased region" description="Low complexity" evidence="4">
    <location>
        <begin position="98"/>
        <end position="115"/>
    </location>
</feature>
<keyword evidence="3" id="KW-0539">Nucleus</keyword>
<accession>A0AAJ8JVW7</accession>
<dbReference type="InterPro" id="IPR036864">
    <property type="entry name" value="Zn2-C6_fun-type_DNA-bd_sf"/>
</dbReference>
<dbReference type="GO" id="GO:0000981">
    <property type="term" value="F:DNA-binding transcription factor activity, RNA polymerase II-specific"/>
    <property type="evidence" value="ECO:0007669"/>
    <property type="project" value="InterPro"/>
</dbReference>
<dbReference type="KEGG" id="cdep:91088746"/>
<evidence type="ECO:0000313" key="6">
    <source>
        <dbReference type="EMBL" id="WVN89314.1"/>
    </source>
</evidence>
<evidence type="ECO:0000259" key="5">
    <source>
        <dbReference type="PROSITE" id="PS50048"/>
    </source>
</evidence>
<feature type="compositionally biased region" description="Low complexity" evidence="4">
    <location>
        <begin position="888"/>
        <end position="898"/>
    </location>
</feature>
<dbReference type="PANTHER" id="PTHR31001:SF87">
    <property type="entry name" value="COL-21"/>
    <property type="match status" value="1"/>
</dbReference>
<feature type="compositionally biased region" description="Polar residues" evidence="4">
    <location>
        <begin position="391"/>
        <end position="405"/>
    </location>
</feature>
<dbReference type="SUPFAM" id="SSF57701">
    <property type="entry name" value="Zn2/Cys6 DNA-binding domain"/>
    <property type="match status" value="1"/>
</dbReference>
<dbReference type="Proteomes" id="UP000094043">
    <property type="component" value="Chromosome 5"/>
</dbReference>
<evidence type="ECO:0000256" key="1">
    <source>
        <dbReference type="ARBA" id="ARBA00004123"/>
    </source>
</evidence>
<reference evidence="6" key="3">
    <citation type="submission" date="2024-01" db="EMBL/GenBank/DDBJ databases">
        <authorList>
            <person name="Coelho M.A."/>
            <person name="David-Palma M."/>
            <person name="Shea T."/>
            <person name="Sun S."/>
            <person name="Cuomo C.A."/>
            <person name="Heitman J."/>
        </authorList>
    </citation>
    <scope>NUCLEOTIDE SEQUENCE</scope>
    <source>
        <strain evidence="6">CBS 7841</strain>
    </source>
</reference>
<evidence type="ECO:0000256" key="3">
    <source>
        <dbReference type="ARBA" id="ARBA00023242"/>
    </source>
</evidence>
<dbReference type="RefSeq" id="XP_066070014.1">
    <property type="nucleotide sequence ID" value="XM_066213917.1"/>
</dbReference>
<dbReference type="GO" id="GO:0003677">
    <property type="term" value="F:DNA binding"/>
    <property type="evidence" value="ECO:0007669"/>
    <property type="project" value="InterPro"/>
</dbReference>
<dbReference type="InterPro" id="IPR007219">
    <property type="entry name" value="XnlR_reg_dom"/>
</dbReference>
<feature type="compositionally biased region" description="Basic and acidic residues" evidence="4">
    <location>
        <begin position="274"/>
        <end position="295"/>
    </location>
</feature>
<keyword evidence="2" id="KW-0479">Metal-binding</keyword>
<dbReference type="InterPro" id="IPR001138">
    <property type="entry name" value="Zn2Cys6_DnaBD"/>
</dbReference>
<feature type="compositionally biased region" description="Basic and acidic residues" evidence="4">
    <location>
        <begin position="1"/>
        <end position="15"/>
    </location>
</feature>
<dbReference type="EMBL" id="CP143788">
    <property type="protein sequence ID" value="WVN89314.1"/>
    <property type="molecule type" value="Genomic_DNA"/>
</dbReference>
<dbReference type="PANTHER" id="PTHR31001">
    <property type="entry name" value="UNCHARACTERIZED TRANSCRIPTIONAL REGULATORY PROTEIN"/>
    <property type="match status" value="1"/>
</dbReference>
<keyword evidence="7" id="KW-1185">Reference proteome</keyword>
<dbReference type="SMART" id="SM00066">
    <property type="entry name" value="GAL4"/>
    <property type="match status" value="1"/>
</dbReference>
<dbReference type="Gene3D" id="4.10.240.10">
    <property type="entry name" value="Zn(2)-C6 fungal-type DNA-binding domain"/>
    <property type="match status" value="1"/>
</dbReference>
<dbReference type="Pfam" id="PF00172">
    <property type="entry name" value="Zn_clus"/>
    <property type="match status" value="1"/>
</dbReference>
<reference evidence="6" key="2">
    <citation type="journal article" date="2022" name="Elife">
        <title>Obligate sexual reproduction of a homothallic fungus closely related to the Cryptococcus pathogenic species complex.</title>
        <authorList>
            <person name="Passer A.R."/>
            <person name="Clancey S.A."/>
            <person name="Shea T."/>
            <person name="David-Palma M."/>
            <person name="Averette A.F."/>
            <person name="Boekhout T."/>
            <person name="Porcel B.M."/>
            <person name="Nowrousian M."/>
            <person name="Cuomo C.A."/>
            <person name="Sun S."/>
            <person name="Heitman J."/>
            <person name="Coelho M.A."/>
        </authorList>
    </citation>
    <scope>NUCLEOTIDE SEQUENCE</scope>
    <source>
        <strain evidence="6">CBS 7841</strain>
    </source>
</reference>
<reference evidence="6" key="1">
    <citation type="submission" date="2016-06" db="EMBL/GenBank/DDBJ databases">
        <authorList>
            <person name="Cuomo C."/>
            <person name="Litvintseva A."/>
            <person name="Heitman J."/>
            <person name="Chen Y."/>
            <person name="Sun S."/>
            <person name="Springer D."/>
            <person name="Dromer F."/>
            <person name="Young S."/>
            <person name="Zeng Q."/>
            <person name="Chapman S."/>
            <person name="Gujja S."/>
            <person name="Saif S."/>
            <person name="Birren B."/>
        </authorList>
    </citation>
    <scope>NUCLEOTIDE SEQUENCE</scope>
    <source>
        <strain evidence="6">CBS 7841</strain>
    </source>
</reference>
<protein>
    <recommendedName>
        <fullName evidence="5">Zn(2)-C6 fungal-type domain-containing protein</fullName>
    </recommendedName>
</protein>
<feature type="compositionally biased region" description="Polar residues" evidence="4">
    <location>
        <begin position="875"/>
        <end position="887"/>
    </location>
</feature>